<dbReference type="Proteomes" id="UP000275408">
    <property type="component" value="Unassembled WGS sequence"/>
</dbReference>
<organism evidence="1 2">
    <name type="scientific">Pocillopora damicornis</name>
    <name type="common">Cauliflower coral</name>
    <name type="synonym">Millepora damicornis</name>
    <dbReference type="NCBI Taxonomy" id="46731"/>
    <lineage>
        <taxon>Eukaryota</taxon>
        <taxon>Metazoa</taxon>
        <taxon>Cnidaria</taxon>
        <taxon>Anthozoa</taxon>
        <taxon>Hexacorallia</taxon>
        <taxon>Scleractinia</taxon>
        <taxon>Astrocoeniina</taxon>
        <taxon>Pocilloporidae</taxon>
        <taxon>Pocillopora</taxon>
    </lineage>
</organism>
<gene>
    <name evidence="1" type="ORF">pdam_00024268</name>
</gene>
<accession>A0A3M6UZV7</accession>
<protein>
    <submittedName>
        <fullName evidence="1">Uncharacterized protein</fullName>
    </submittedName>
</protein>
<reference evidence="1 2" key="1">
    <citation type="journal article" date="2018" name="Sci. Rep.">
        <title>Comparative analysis of the Pocillopora damicornis genome highlights role of immune system in coral evolution.</title>
        <authorList>
            <person name="Cunning R."/>
            <person name="Bay R.A."/>
            <person name="Gillette P."/>
            <person name="Baker A.C."/>
            <person name="Traylor-Knowles N."/>
        </authorList>
    </citation>
    <scope>NUCLEOTIDE SEQUENCE [LARGE SCALE GENOMIC DNA]</scope>
    <source>
        <strain evidence="1">RSMAS</strain>
        <tissue evidence="1">Whole animal</tissue>
    </source>
</reference>
<sequence length="191" mass="21570">MPTLQGSHRNRCSSRQHCTQRHDRKAPLNAGFERVPRKNSLLHSAWLHYHDIETVPKCPLCKATIGIGTPHINIALNDIIGKFDVKLQLMLHFSECPESAVCCIVLGCTTMRTKPEWILEEKDVFSFCWMGEKWSDIWEPHLIGDVIRDIETIPKCPLCKAPIGIGTLHINIALNDIIGKFDVKCESCGCL</sequence>
<name>A0A3M6UZV7_POCDA</name>
<evidence type="ECO:0000313" key="2">
    <source>
        <dbReference type="Proteomes" id="UP000275408"/>
    </source>
</evidence>
<dbReference type="AlphaFoldDB" id="A0A3M6UZV7"/>
<proteinExistence type="predicted"/>
<keyword evidence="2" id="KW-1185">Reference proteome</keyword>
<comment type="caution">
    <text evidence="1">The sequence shown here is derived from an EMBL/GenBank/DDBJ whole genome shotgun (WGS) entry which is preliminary data.</text>
</comment>
<evidence type="ECO:0000313" key="1">
    <source>
        <dbReference type="EMBL" id="RMX59170.1"/>
    </source>
</evidence>
<dbReference type="EMBL" id="RCHS01000392">
    <property type="protein sequence ID" value="RMX59170.1"/>
    <property type="molecule type" value="Genomic_DNA"/>
</dbReference>